<dbReference type="InterPro" id="IPR027417">
    <property type="entry name" value="P-loop_NTPase"/>
</dbReference>
<evidence type="ECO:0000256" key="10">
    <source>
        <dbReference type="ARBA" id="ARBA00061478"/>
    </source>
</evidence>
<evidence type="ECO:0000256" key="8">
    <source>
        <dbReference type="ARBA" id="ARBA00023204"/>
    </source>
</evidence>
<evidence type="ECO:0000256" key="11">
    <source>
        <dbReference type="HAMAP-Rule" id="MF_00848"/>
    </source>
</evidence>
<dbReference type="GO" id="GO:0006281">
    <property type="term" value="P:DNA repair"/>
    <property type="evidence" value="ECO:0007669"/>
    <property type="project" value="UniProtKB-KW"/>
</dbReference>
<comment type="catalytic activity">
    <reaction evidence="9 11">
        <text>ATP + H2O = ADP + phosphate + H(+)</text>
        <dbReference type="Rhea" id="RHEA:13065"/>
        <dbReference type="ChEBI" id="CHEBI:15377"/>
        <dbReference type="ChEBI" id="CHEBI:15378"/>
        <dbReference type="ChEBI" id="CHEBI:30616"/>
        <dbReference type="ChEBI" id="CHEBI:43474"/>
        <dbReference type="ChEBI" id="CHEBI:456216"/>
    </reaction>
</comment>
<keyword evidence="1 11" id="KW-0963">Cytoplasm</keyword>
<sequence length="608" mass="66329">MAAPPLLALRDIRYSLADQAVLDGASFGVGRGERLCLVGRNGAGKSTLMRIAAGLLAPDGGERFVQPGARVACLAQEPDLRIAPTVAAYLAGSLGDAHGTVGADDYRVAQWLETIRLDGARDTASLSGGEGRRAAIARALIDDPDILLLDEPTNHLDLPTIEWLEQTLEAWRGGFVLISHDRRFLTNLARAVLWLDRGIIRRLDEGYDRFDAWSEDILAREAVERQKLDRLIETETAWSVTSIRARRTRNEGRMRRLRELRETRRSQIGQTGRVVMEAGAATASGTLAIEAKGITKRYGERTILKPFSTRILRGDRVGIIGPNGAGKTTLLSMLIGELEPDAGSVRRSPTLQPVVIDQRRAALDPSRTVWETLADRNDHILVQGQPKHVVGYMRQFLFRDEQARQPVGVLSGGERNRLLLAKALAAPSNLLVLDEPTNDLDADTLDLLQETLADYDGTVLLVSHDRDFLDRVVTSTIALEGDGSAIEYAGGYSDYLLQRGPRPAAPAVVPASTAATAAPKPPRAAPERKPRKLNSKQQRQLDALPRTIDALQAEIAALSGALADPDLYRRDAAAFAAKTARLAAAQAELDTAEHEWLELEMLREELAG</sequence>
<feature type="binding site" evidence="11">
    <location>
        <begin position="39"/>
        <end position="46"/>
    </location>
    <ligand>
        <name>ATP</name>
        <dbReference type="ChEBI" id="CHEBI:30616"/>
        <label>1</label>
    </ligand>
</feature>
<dbReference type="GO" id="GO:0005737">
    <property type="term" value="C:cytoplasm"/>
    <property type="evidence" value="ECO:0007669"/>
    <property type="project" value="UniProtKB-SubCell"/>
</dbReference>
<accession>A0A5C8PEH4</accession>
<dbReference type="PROSITE" id="PS00211">
    <property type="entry name" value="ABC_TRANSPORTER_1"/>
    <property type="match status" value="1"/>
</dbReference>
<feature type="binding site" evidence="11">
    <location>
        <begin position="321"/>
        <end position="328"/>
    </location>
    <ligand>
        <name>ATP</name>
        <dbReference type="ChEBI" id="CHEBI:30616"/>
        <label>2</label>
    </ligand>
</feature>
<evidence type="ECO:0000256" key="2">
    <source>
        <dbReference type="ARBA" id="ARBA00022737"/>
    </source>
</evidence>
<evidence type="ECO:0000256" key="4">
    <source>
        <dbReference type="ARBA" id="ARBA00022763"/>
    </source>
</evidence>
<keyword evidence="15" id="KW-1185">Reference proteome</keyword>
<dbReference type="FunFam" id="3.40.50.300:FF:000309">
    <property type="entry name" value="ABC transporter ATP-binding protein"/>
    <property type="match status" value="1"/>
</dbReference>
<dbReference type="OrthoDB" id="9762369at2"/>
<keyword evidence="2 11" id="KW-0677">Repeat</keyword>
<protein>
    <recommendedName>
        <fullName evidence="11">ATP-binding protein Uup</fullName>
        <ecNumber evidence="11">3.6.1.-</ecNumber>
    </recommendedName>
</protein>
<dbReference type="SUPFAM" id="SSF52540">
    <property type="entry name" value="P-loop containing nucleoside triphosphate hydrolases"/>
    <property type="match status" value="2"/>
</dbReference>
<evidence type="ECO:0000256" key="1">
    <source>
        <dbReference type="ARBA" id="ARBA00022490"/>
    </source>
</evidence>
<feature type="compositionally biased region" description="Low complexity" evidence="12">
    <location>
        <begin position="506"/>
        <end position="518"/>
    </location>
</feature>
<name>A0A5C8PEH4_9HYPH</name>
<feature type="domain" description="ABC transporter" evidence="13">
    <location>
        <begin position="289"/>
        <end position="508"/>
    </location>
</feature>
<dbReference type="GO" id="GO:0043022">
    <property type="term" value="F:ribosome binding"/>
    <property type="evidence" value="ECO:0007669"/>
    <property type="project" value="UniProtKB-UniRule"/>
</dbReference>
<dbReference type="InterPro" id="IPR003439">
    <property type="entry name" value="ABC_transporter-like_ATP-bd"/>
</dbReference>
<evidence type="ECO:0000256" key="12">
    <source>
        <dbReference type="SAM" id="MobiDB-lite"/>
    </source>
</evidence>
<feature type="region of interest" description="Disordered" evidence="12">
    <location>
        <begin position="506"/>
        <end position="540"/>
    </location>
</feature>
<evidence type="ECO:0000256" key="5">
    <source>
        <dbReference type="ARBA" id="ARBA00022801"/>
    </source>
</evidence>
<comment type="subcellular location">
    <subcellularLocation>
        <location evidence="11">Cytoplasm</location>
    </subcellularLocation>
    <text evidence="11">Associates with ribosomes.</text>
</comment>
<feature type="coiled-coil region" evidence="11">
    <location>
        <begin position="575"/>
        <end position="602"/>
    </location>
</feature>
<keyword evidence="3 11" id="KW-0547">Nucleotide-binding</keyword>
<dbReference type="SMART" id="SM00382">
    <property type="entry name" value="AAA"/>
    <property type="match status" value="2"/>
</dbReference>
<dbReference type="GO" id="GO:0005524">
    <property type="term" value="F:ATP binding"/>
    <property type="evidence" value="ECO:0007669"/>
    <property type="project" value="UniProtKB-UniRule"/>
</dbReference>
<keyword evidence="7 11" id="KW-0238">DNA-binding</keyword>
<dbReference type="Gene3D" id="1.10.287.380">
    <property type="entry name" value="Valyl-tRNA synthetase, C-terminal domain"/>
    <property type="match status" value="1"/>
</dbReference>
<organism evidence="14 15">
    <name type="scientific">Vineibacter terrae</name>
    <dbReference type="NCBI Taxonomy" id="2586908"/>
    <lineage>
        <taxon>Bacteria</taxon>
        <taxon>Pseudomonadati</taxon>
        <taxon>Pseudomonadota</taxon>
        <taxon>Alphaproteobacteria</taxon>
        <taxon>Hyphomicrobiales</taxon>
        <taxon>Vineibacter</taxon>
    </lineage>
</organism>
<gene>
    <name evidence="11" type="primary">uup</name>
    <name evidence="14" type="ORF">FHP25_28925</name>
</gene>
<dbReference type="AlphaFoldDB" id="A0A5C8PEH4"/>
<dbReference type="CDD" id="cd03221">
    <property type="entry name" value="ABCF_EF-3"/>
    <property type="match status" value="2"/>
</dbReference>
<dbReference type="GO" id="GO:0003677">
    <property type="term" value="F:DNA binding"/>
    <property type="evidence" value="ECO:0007669"/>
    <property type="project" value="UniProtKB-UniRule"/>
</dbReference>
<dbReference type="InterPro" id="IPR032524">
    <property type="entry name" value="ABC_tran_C"/>
</dbReference>
<evidence type="ECO:0000313" key="15">
    <source>
        <dbReference type="Proteomes" id="UP000321638"/>
    </source>
</evidence>
<evidence type="ECO:0000313" key="14">
    <source>
        <dbReference type="EMBL" id="TXL71715.1"/>
    </source>
</evidence>
<evidence type="ECO:0000256" key="6">
    <source>
        <dbReference type="ARBA" id="ARBA00022840"/>
    </source>
</evidence>
<dbReference type="InterPro" id="IPR051309">
    <property type="entry name" value="ABCF_ATPase"/>
</dbReference>
<evidence type="ECO:0000256" key="3">
    <source>
        <dbReference type="ARBA" id="ARBA00022741"/>
    </source>
</evidence>
<feature type="domain" description="ABC transporter" evidence="13">
    <location>
        <begin position="7"/>
        <end position="222"/>
    </location>
</feature>
<dbReference type="HAMAP" id="MF_00848">
    <property type="entry name" value="Uup"/>
    <property type="match status" value="1"/>
</dbReference>
<keyword evidence="11" id="KW-0175">Coiled coil</keyword>
<evidence type="ECO:0000259" key="13">
    <source>
        <dbReference type="PROSITE" id="PS50893"/>
    </source>
</evidence>
<dbReference type="PANTHER" id="PTHR42855:SF1">
    <property type="entry name" value="ABC TRANSPORTER DOMAIN-CONTAINING PROTEIN"/>
    <property type="match status" value="1"/>
</dbReference>
<proteinExistence type="inferred from homology"/>
<comment type="function">
    <text evidence="11">Probably plays a role in ribosome assembly or function. May be involved in resolution of branched DNA intermediates that result from template switching in postreplication gaps. Binds DNA and has ATPase activity.</text>
</comment>
<dbReference type="EC" id="3.6.1.-" evidence="11"/>
<dbReference type="PROSITE" id="PS50893">
    <property type="entry name" value="ABC_TRANSPORTER_2"/>
    <property type="match status" value="2"/>
</dbReference>
<comment type="caution">
    <text evidence="14">The sequence shown here is derived from an EMBL/GenBank/DDBJ whole genome shotgun (WGS) entry which is preliminary data.</text>
</comment>
<reference evidence="14 15" key="1">
    <citation type="submission" date="2019-06" db="EMBL/GenBank/DDBJ databases">
        <title>New taxonomy in bacterial strain CC-CFT640, isolated from vineyard.</title>
        <authorList>
            <person name="Lin S.-Y."/>
            <person name="Tsai C.-F."/>
            <person name="Young C.-C."/>
        </authorList>
    </citation>
    <scope>NUCLEOTIDE SEQUENCE [LARGE SCALE GENOMIC DNA]</scope>
    <source>
        <strain evidence="14 15">CC-CFT640</strain>
    </source>
</reference>
<dbReference type="RefSeq" id="WP_147850474.1">
    <property type="nucleotide sequence ID" value="NZ_VDUZ01000040.1"/>
</dbReference>
<dbReference type="PANTHER" id="PTHR42855">
    <property type="entry name" value="ABC TRANSPORTER ATP-BINDING SUBUNIT"/>
    <property type="match status" value="1"/>
</dbReference>
<dbReference type="EMBL" id="VDUZ01000040">
    <property type="protein sequence ID" value="TXL71715.1"/>
    <property type="molecule type" value="Genomic_DNA"/>
</dbReference>
<keyword evidence="6 11" id="KW-0067">ATP-binding</keyword>
<dbReference type="Pfam" id="PF00005">
    <property type="entry name" value="ABC_tran"/>
    <property type="match status" value="2"/>
</dbReference>
<dbReference type="Gene3D" id="3.40.50.300">
    <property type="entry name" value="P-loop containing nucleotide triphosphate hydrolases"/>
    <property type="match status" value="2"/>
</dbReference>
<dbReference type="GO" id="GO:0016887">
    <property type="term" value="F:ATP hydrolysis activity"/>
    <property type="evidence" value="ECO:0007669"/>
    <property type="project" value="UniProtKB-UniRule"/>
</dbReference>
<dbReference type="Proteomes" id="UP000321638">
    <property type="component" value="Unassembled WGS sequence"/>
</dbReference>
<keyword evidence="5 11" id="KW-0378">Hydrolase</keyword>
<evidence type="ECO:0000256" key="9">
    <source>
        <dbReference type="ARBA" id="ARBA00049360"/>
    </source>
</evidence>
<dbReference type="InterPro" id="IPR037118">
    <property type="entry name" value="Val-tRNA_synth_C_sf"/>
</dbReference>
<dbReference type="Pfam" id="PF16326">
    <property type="entry name" value="ABC_tran_CTD"/>
    <property type="match status" value="1"/>
</dbReference>
<dbReference type="InterPro" id="IPR043686">
    <property type="entry name" value="Uup"/>
</dbReference>
<evidence type="ECO:0000256" key="7">
    <source>
        <dbReference type="ARBA" id="ARBA00023125"/>
    </source>
</evidence>
<keyword evidence="4 11" id="KW-0227">DNA damage</keyword>
<dbReference type="InterPro" id="IPR003593">
    <property type="entry name" value="AAA+_ATPase"/>
</dbReference>
<keyword evidence="8 11" id="KW-0234">DNA repair</keyword>
<dbReference type="InterPro" id="IPR017871">
    <property type="entry name" value="ABC_transporter-like_CS"/>
</dbReference>
<comment type="similarity">
    <text evidence="10 11">Belongs to the ABC transporter superfamily. ABCF family. Uup subfamily.</text>
</comment>